<evidence type="ECO:0008006" key="3">
    <source>
        <dbReference type="Google" id="ProtNLM"/>
    </source>
</evidence>
<dbReference type="GeneID" id="60063357"/>
<proteinExistence type="predicted"/>
<dbReference type="HOGENOM" id="CLU_716985_0_0_10"/>
<evidence type="ECO:0000313" key="1">
    <source>
        <dbReference type="EMBL" id="EOA57814.1"/>
    </source>
</evidence>
<reference evidence="1 2" key="1">
    <citation type="submission" date="2013-04" db="EMBL/GenBank/DDBJ databases">
        <title>The Genome Sequence of Bacteroides massiliensis DSM 17679.</title>
        <authorList>
            <consortium name="The Broad Institute Genomics Platform"/>
            <person name="Earl A."/>
            <person name="Ward D."/>
            <person name="Feldgarden M."/>
            <person name="Gevers D."/>
            <person name="Martens E."/>
            <person name="Fenner L."/>
            <person name="Roux V."/>
            <person name="Mallet M.N."/>
            <person name="Raoult D."/>
            <person name="Walker B."/>
            <person name="Young S."/>
            <person name="Zeng Q."/>
            <person name="Gargeya S."/>
            <person name="Fitzgerald M."/>
            <person name="Haas B."/>
            <person name="Abouelleil A."/>
            <person name="Allen A.W."/>
            <person name="Alvarado L."/>
            <person name="Arachchi H.M."/>
            <person name="Berlin A.M."/>
            <person name="Chapman S.B."/>
            <person name="Gainer-Dewar J."/>
            <person name="Goldberg J."/>
            <person name="Griggs A."/>
            <person name="Gujja S."/>
            <person name="Hansen M."/>
            <person name="Howarth C."/>
            <person name="Imamovic A."/>
            <person name="Ireland A."/>
            <person name="Larimer J."/>
            <person name="McCowan C."/>
            <person name="Murphy C."/>
            <person name="Pearson M."/>
            <person name="Poon T.W."/>
            <person name="Priest M."/>
            <person name="Roberts A."/>
            <person name="Saif S."/>
            <person name="Shea T."/>
            <person name="Sisk P."/>
            <person name="Sykes S."/>
            <person name="Wortman J."/>
            <person name="Nusbaum C."/>
            <person name="Birren B."/>
        </authorList>
    </citation>
    <scope>NUCLEOTIDE SEQUENCE [LARGE SCALE GENOMIC DNA]</scope>
    <source>
        <strain evidence="2">B84634 / Timone 84634 / DSM 17679 / JCM 13223</strain>
    </source>
</reference>
<comment type="caution">
    <text evidence="1">The sequence shown here is derived from an EMBL/GenBank/DDBJ whole genome shotgun (WGS) entry which is preliminary data.</text>
</comment>
<dbReference type="Gene3D" id="2.120.10.30">
    <property type="entry name" value="TolB, C-terminal domain"/>
    <property type="match status" value="1"/>
</dbReference>
<accession>U6RMG7</accession>
<dbReference type="Proteomes" id="UP000017831">
    <property type="component" value="Unassembled WGS sequence"/>
</dbReference>
<protein>
    <recommendedName>
        <fullName evidence="3">6-bladed beta-propeller</fullName>
    </recommendedName>
</protein>
<name>U6RMG7_9BACT</name>
<dbReference type="InterPro" id="IPR011042">
    <property type="entry name" value="6-blade_b-propeller_TolB-like"/>
</dbReference>
<dbReference type="Pfam" id="PF17170">
    <property type="entry name" value="DUF5128"/>
    <property type="match status" value="1"/>
</dbReference>
<keyword evidence="2" id="KW-1185">Reference proteome</keyword>
<dbReference type="PATRIC" id="fig|1121098.3.peg.593"/>
<gene>
    <name evidence="1" type="ORF">HMPREF1534_00581</name>
</gene>
<sequence length="385" mass="43408">MKTHIIILWITAFGMTACHSRPQADTAEETIPQDTIAILDFASAINKEVPDTFTWNSVAKKVTYIPLSSSHLMDGHPAINYLGDDMCILSEGKEQWIHRVDFKGSFLSSFRHVGNGPGEYVYLSSVVYHPKDSTIRVFDNGSHKYIIYSKEGKLFREINLVDSELNYLLHAEGDTYFCSGSFSNGKSEIIVSDTALRVKSSILPFDPTDDYVTRGGIMLTTSVQRCGPKLCLFNHIYSDSVFLLTPDGLKPEFILRKGKYAPSLDDVKQFMKWNKNDSFAKGFSIKTFPGYYLVQYSYKDKFFGEIWSKETNQIVSRTVLTRPDMFSSYRGIPYRFPSGTTIKLLPAYINGNKIAFFIPADEAAGEIPGVKISEDDNPIVMILEL</sequence>
<dbReference type="PROSITE" id="PS51257">
    <property type="entry name" value="PROKAR_LIPOPROTEIN"/>
    <property type="match status" value="1"/>
</dbReference>
<dbReference type="RefSeq" id="WP_005936847.1">
    <property type="nucleotide sequence ID" value="NZ_KB890320.1"/>
</dbReference>
<organism evidence="1 2">
    <name type="scientific">Phocaeicola massiliensis B84634 = Timone 84634 = DSM 17679 = JCM 13223</name>
    <dbReference type="NCBI Taxonomy" id="1121098"/>
    <lineage>
        <taxon>Bacteria</taxon>
        <taxon>Pseudomonadati</taxon>
        <taxon>Bacteroidota</taxon>
        <taxon>Bacteroidia</taxon>
        <taxon>Bacteroidales</taxon>
        <taxon>Bacteroidaceae</taxon>
        <taxon>Phocaeicola</taxon>
    </lineage>
</organism>
<evidence type="ECO:0000313" key="2">
    <source>
        <dbReference type="Proteomes" id="UP000017831"/>
    </source>
</evidence>
<dbReference type="AlphaFoldDB" id="U6RMG7"/>
<dbReference type="OrthoDB" id="1050076at2"/>
<dbReference type="eggNOG" id="ENOG5030X9Z">
    <property type="taxonomic scope" value="Bacteria"/>
</dbReference>
<dbReference type="EMBL" id="AQHY01000007">
    <property type="protein sequence ID" value="EOA57814.1"/>
    <property type="molecule type" value="Genomic_DNA"/>
</dbReference>